<protein>
    <submittedName>
        <fullName evidence="2">Uncharacterized protein</fullName>
    </submittedName>
</protein>
<evidence type="ECO:0000313" key="2">
    <source>
        <dbReference type="EMBL" id="KAG9187540.1"/>
    </source>
</evidence>
<proteinExistence type="predicted"/>
<dbReference type="Proteomes" id="UP001199106">
    <property type="component" value="Unassembled WGS sequence"/>
</dbReference>
<evidence type="ECO:0000256" key="1">
    <source>
        <dbReference type="SAM" id="Phobius"/>
    </source>
</evidence>
<dbReference type="EMBL" id="JAANER010000007">
    <property type="protein sequence ID" value="KAG9187540.1"/>
    <property type="molecule type" value="Genomic_DNA"/>
</dbReference>
<name>A0AAD4FCL0_9PLEO</name>
<accession>A0AAD4FCL0</accession>
<keyword evidence="1" id="KW-1133">Transmembrane helix</keyword>
<organism evidence="2 3">
    <name type="scientific">Alternaria panax</name>
    <dbReference type="NCBI Taxonomy" id="48097"/>
    <lineage>
        <taxon>Eukaryota</taxon>
        <taxon>Fungi</taxon>
        <taxon>Dikarya</taxon>
        <taxon>Ascomycota</taxon>
        <taxon>Pezizomycotina</taxon>
        <taxon>Dothideomycetes</taxon>
        <taxon>Pleosporomycetidae</taxon>
        <taxon>Pleosporales</taxon>
        <taxon>Pleosporineae</taxon>
        <taxon>Pleosporaceae</taxon>
        <taxon>Alternaria</taxon>
        <taxon>Alternaria sect. Panax</taxon>
    </lineage>
</organism>
<keyword evidence="3" id="KW-1185">Reference proteome</keyword>
<dbReference type="AlphaFoldDB" id="A0AAD4FCL0"/>
<sequence>MSALGCLEEQIQAWSSKSRTSLTVELQEQIRYLQQLTAALLAASKRTKGGVQSLTQTMYATLQQKDNQLNHRYGAYMRLITAITLVFLPGTSVATFFSTTFWDTSPDNNGTKVTGWDYFAEKANEKQANG</sequence>
<evidence type="ECO:0000313" key="3">
    <source>
        <dbReference type="Proteomes" id="UP001199106"/>
    </source>
</evidence>
<feature type="transmembrane region" description="Helical" evidence="1">
    <location>
        <begin position="75"/>
        <end position="97"/>
    </location>
</feature>
<gene>
    <name evidence="2" type="ORF">G6011_05411</name>
</gene>
<dbReference type="Gene3D" id="1.20.58.340">
    <property type="entry name" value="Magnesium transport protein CorA, transmembrane region"/>
    <property type="match status" value="1"/>
</dbReference>
<keyword evidence="1" id="KW-0472">Membrane</keyword>
<comment type="caution">
    <text evidence="2">The sequence shown here is derived from an EMBL/GenBank/DDBJ whole genome shotgun (WGS) entry which is preliminary data.</text>
</comment>
<reference evidence="2" key="1">
    <citation type="submission" date="2021-07" db="EMBL/GenBank/DDBJ databases">
        <title>Genome Resource of American Ginseng Black Spot Pathogen Alternaria panax.</title>
        <authorList>
            <person name="Qiu C."/>
            <person name="Wang W."/>
            <person name="Liu Z."/>
        </authorList>
    </citation>
    <scope>NUCLEOTIDE SEQUENCE</scope>
    <source>
        <strain evidence="2">BNCC115425</strain>
    </source>
</reference>
<keyword evidence="1" id="KW-0812">Transmembrane</keyword>